<sequence>MFYLVHQPPAEATIFCRELDLFYSASSFRISCSAVHESGHKQRRLLHIDKFLNFFTAILTPLLVRDTRRANGTPPTCIVTLALSTHTNWRC</sequence>
<keyword evidence="2" id="KW-1185">Reference proteome</keyword>
<name>A0A8S1H4I1_9PELO</name>
<evidence type="ECO:0000313" key="1">
    <source>
        <dbReference type="EMBL" id="CAD6190395.1"/>
    </source>
</evidence>
<gene>
    <name evidence="1" type="ORF">CAUJ_LOCUS6314</name>
</gene>
<evidence type="ECO:0000313" key="2">
    <source>
        <dbReference type="Proteomes" id="UP000835052"/>
    </source>
</evidence>
<protein>
    <submittedName>
        <fullName evidence="1">Uncharacterized protein</fullName>
    </submittedName>
</protein>
<comment type="caution">
    <text evidence="1">The sequence shown here is derived from an EMBL/GenBank/DDBJ whole genome shotgun (WGS) entry which is preliminary data.</text>
</comment>
<dbReference type="AlphaFoldDB" id="A0A8S1H4I1"/>
<proteinExistence type="predicted"/>
<dbReference type="EMBL" id="CAJGYM010000015">
    <property type="protein sequence ID" value="CAD6190395.1"/>
    <property type="molecule type" value="Genomic_DNA"/>
</dbReference>
<accession>A0A8S1H4I1</accession>
<dbReference type="Proteomes" id="UP000835052">
    <property type="component" value="Unassembled WGS sequence"/>
</dbReference>
<reference evidence="1" key="1">
    <citation type="submission" date="2020-10" db="EMBL/GenBank/DDBJ databases">
        <authorList>
            <person name="Kikuchi T."/>
        </authorList>
    </citation>
    <scope>NUCLEOTIDE SEQUENCE</scope>
    <source>
        <strain evidence="1">NKZ352</strain>
    </source>
</reference>
<organism evidence="1 2">
    <name type="scientific">Caenorhabditis auriculariae</name>
    <dbReference type="NCBI Taxonomy" id="2777116"/>
    <lineage>
        <taxon>Eukaryota</taxon>
        <taxon>Metazoa</taxon>
        <taxon>Ecdysozoa</taxon>
        <taxon>Nematoda</taxon>
        <taxon>Chromadorea</taxon>
        <taxon>Rhabditida</taxon>
        <taxon>Rhabditina</taxon>
        <taxon>Rhabditomorpha</taxon>
        <taxon>Rhabditoidea</taxon>
        <taxon>Rhabditidae</taxon>
        <taxon>Peloderinae</taxon>
        <taxon>Caenorhabditis</taxon>
    </lineage>
</organism>